<organism evidence="2 3">
    <name type="scientific">Accipiter nisus</name>
    <name type="common">Eurasian sparrowhawk</name>
    <dbReference type="NCBI Taxonomy" id="211598"/>
    <lineage>
        <taxon>Eukaryota</taxon>
        <taxon>Metazoa</taxon>
        <taxon>Chordata</taxon>
        <taxon>Craniata</taxon>
        <taxon>Vertebrata</taxon>
        <taxon>Euteleostomi</taxon>
        <taxon>Archelosauria</taxon>
        <taxon>Archosauria</taxon>
        <taxon>Dinosauria</taxon>
        <taxon>Saurischia</taxon>
        <taxon>Theropoda</taxon>
        <taxon>Coelurosauria</taxon>
        <taxon>Aves</taxon>
        <taxon>Neognathae</taxon>
        <taxon>Neoaves</taxon>
        <taxon>Telluraves</taxon>
        <taxon>Accipitrimorphae</taxon>
        <taxon>Accipitriformes</taxon>
        <taxon>Accipitridae</taxon>
        <taxon>Accipitrinae</taxon>
        <taxon>Accipiter</taxon>
    </lineage>
</organism>
<proteinExistence type="predicted"/>
<evidence type="ECO:0000256" key="1">
    <source>
        <dbReference type="SAM" id="MobiDB-lite"/>
    </source>
</evidence>
<dbReference type="Ensembl" id="ENSANIT00000019459.1">
    <property type="protein sequence ID" value="ENSANIP00000018830.1"/>
    <property type="gene ID" value="ENSANIG00000012802.1"/>
</dbReference>
<accession>A0A8B9RXX3</accession>
<name>A0A8B9RXX3_9AVES</name>
<dbReference type="AlphaFoldDB" id="A0A8B9RXX3"/>
<reference evidence="2" key="1">
    <citation type="submission" date="2025-08" db="UniProtKB">
        <authorList>
            <consortium name="Ensembl"/>
        </authorList>
    </citation>
    <scope>IDENTIFICATION</scope>
</reference>
<sequence>MRPCLGVCSESSLGSQLGGGCIFGRGLLGAGLSGCVGWSWLGSWSEGSSGSRGFPPQTVLLLALGTAWIRASVRLSVRPLPGAAPGLGGRFLVAGIWPGPRGRVFCGAGTRRWIPGSSGLRPAPAGDWRKRRRGGVAGASAASEDSRRAAGRPWAPCSARPPCPASESPCPATETPAMASNSSSCPTPGGGHLNGYPVPPYAFFFPHMLGGLSPPSTLAGIQHQLPVSGYSTPSPASEYRGTVGGVVGLLVLGLGCAGTPLCQGLSPVWDTGATPRLLFWHWSVN</sequence>
<dbReference type="PROSITE" id="PS51257">
    <property type="entry name" value="PROKAR_LIPOPROTEIN"/>
    <property type="match status" value="1"/>
</dbReference>
<keyword evidence="3" id="KW-1185">Reference proteome</keyword>
<evidence type="ECO:0000313" key="2">
    <source>
        <dbReference type="Ensembl" id="ENSANIP00000018830.1"/>
    </source>
</evidence>
<feature type="region of interest" description="Disordered" evidence="1">
    <location>
        <begin position="117"/>
        <end position="186"/>
    </location>
</feature>
<dbReference type="Proteomes" id="UP000694541">
    <property type="component" value="Unplaced"/>
</dbReference>
<evidence type="ECO:0000313" key="3">
    <source>
        <dbReference type="Proteomes" id="UP000694541"/>
    </source>
</evidence>
<reference evidence="2" key="2">
    <citation type="submission" date="2025-09" db="UniProtKB">
        <authorList>
            <consortium name="Ensembl"/>
        </authorList>
    </citation>
    <scope>IDENTIFICATION</scope>
</reference>
<protein>
    <submittedName>
        <fullName evidence="2">Uncharacterized protein</fullName>
    </submittedName>
</protein>